<sequence>MGLYPPQNPSRRLEFATYRSQLTRPAYGKNNGQSRHRNSWRPGSKYPEKQDLVPLGKIVINKAETRPGSQKQSETQDEPKPQEQERPEPQNEPEPRERPEPQDQPALQGQPAPQGELEPQDKPESQGEPVSHNYTCPKRGFVKKVPANFPPKLTNFCEYCNRLFRKSRFFARHICPRRSVRTWQVRCTYPGCKVIRRNLHLPYARRILYSHQQRLHIGWFKGTHFTNRFVATSEQTVPDLTAPRFTSGLYHSKAILDGDESLVRDNSDEPIKCPDPDLPGSQSTPVN</sequence>
<evidence type="ECO:0000256" key="1">
    <source>
        <dbReference type="SAM" id="MobiDB-lite"/>
    </source>
</evidence>
<feature type="compositionally biased region" description="Low complexity" evidence="1">
    <location>
        <begin position="103"/>
        <end position="115"/>
    </location>
</feature>
<evidence type="ECO:0008006" key="4">
    <source>
        <dbReference type="Google" id="ProtNLM"/>
    </source>
</evidence>
<evidence type="ECO:0000313" key="2">
    <source>
        <dbReference type="EMBL" id="KAK6498394.1"/>
    </source>
</evidence>
<keyword evidence="3" id="KW-1185">Reference proteome</keyword>
<gene>
    <name evidence="2" type="ORF">TWF481_010985</name>
</gene>
<proteinExistence type="predicted"/>
<accession>A0AAV9VX23</accession>
<name>A0AAV9VX23_9PEZI</name>
<evidence type="ECO:0000313" key="3">
    <source>
        <dbReference type="Proteomes" id="UP001370758"/>
    </source>
</evidence>
<reference evidence="2 3" key="1">
    <citation type="submission" date="2023-08" db="EMBL/GenBank/DDBJ databases">
        <authorList>
            <person name="Palmer J.M."/>
        </authorList>
    </citation>
    <scope>NUCLEOTIDE SEQUENCE [LARGE SCALE GENOMIC DNA]</scope>
    <source>
        <strain evidence="2 3">TWF481</strain>
    </source>
</reference>
<organism evidence="2 3">
    <name type="scientific">Arthrobotrys musiformis</name>
    <dbReference type="NCBI Taxonomy" id="47236"/>
    <lineage>
        <taxon>Eukaryota</taxon>
        <taxon>Fungi</taxon>
        <taxon>Dikarya</taxon>
        <taxon>Ascomycota</taxon>
        <taxon>Pezizomycotina</taxon>
        <taxon>Orbiliomycetes</taxon>
        <taxon>Orbiliales</taxon>
        <taxon>Orbiliaceae</taxon>
        <taxon>Arthrobotrys</taxon>
    </lineage>
</organism>
<protein>
    <recommendedName>
        <fullName evidence="4">C2H2-type domain-containing protein</fullName>
    </recommendedName>
</protein>
<feature type="region of interest" description="Disordered" evidence="1">
    <location>
        <begin position="263"/>
        <end position="287"/>
    </location>
</feature>
<comment type="caution">
    <text evidence="2">The sequence shown here is derived from an EMBL/GenBank/DDBJ whole genome shotgun (WGS) entry which is preliminary data.</text>
</comment>
<dbReference type="AlphaFoldDB" id="A0AAV9VX23"/>
<feature type="region of interest" description="Disordered" evidence="1">
    <location>
        <begin position="19"/>
        <end position="137"/>
    </location>
</feature>
<feature type="compositionally biased region" description="Basic and acidic residues" evidence="1">
    <location>
        <begin position="77"/>
        <end position="101"/>
    </location>
</feature>
<feature type="compositionally biased region" description="Basic and acidic residues" evidence="1">
    <location>
        <begin position="263"/>
        <end position="275"/>
    </location>
</feature>
<dbReference type="Proteomes" id="UP001370758">
    <property type="component" value="Unassembled WGS sequence"/>
</dbReference>
<dbReference type="EMBL" id="JAVHJL010000008">
    <property type="protein sequence ID" value="KAK6498394.1"/>
    <property type="molecule type" value="Genomic_DNA"/>
</dbReference>